<evidence type="ECO:0000256" key="1">
    <source>
        <dbReference type="SAM" id="MobiDB-lite"/>
    </source>
</evidence>
<evidence type="ECO:0000313" key="2">
    <source>
        <dbReference type="EMBL" id="KAJ7960476.1"/>
    </source>
</evidence>
<dbReference type="AlphaFoldDB" id="A0AAD7PLR6"/>
<comment type="caution">
    <text evidence="2">The sequence shown here is derived from an EMBL/GenBank/DDBJ whole genome shotgun (WGS) entry which is preliminary data.</text>
</comment>
<feature type="region of interest" description="Disordered" evidence="1">
    <location>
        <begin position="1"/>
        <end position="84"/>
    </location>
</feature>
<reference evidence="2" key="1">
    <citation type="journal article" date="2023" name="Science">
        <title>Elucidation of the pathway for biosynthesis of saponin adjuvants from the soapbark tree.</title>
        <authorList>
            <person name="Reed J."/>
            <person name="Orme A."/>
            <person name="El-Demerdash A."/>
            <person name="Owen C."/>
            <person name="Martin L.B.B."/>
            <person name="Misra R.C."/>
            <person name="Kikuchi S."/>
            <person name="Rejzek M."/>
            <person name="Martin A.C."/>
            <person name="Harkess A."/>
            <person name="Leebens-Mack J."/>
            <person name="Louveau T."/>
            <person name="Stephenson M.J."/>
            <person name="Osbourn A."/>
        </authorList>
    </citation>
    <scope>NUCLEOTIDE SEQUENCE</scope>
    <source>
        <strain evidence="2">S10</strain>
    </source>
</reference>
<keyword evidence="3" id="KW-1185">Reference proteome</keyword>
<dbReference type="KEGG" id="qsa:O6P43_020911"/>
<protein>
    <submittedName>
        <fullName evidence="2">Uncharacterized protein</fullName>
    </submittedName>
</protein>
<feature type="compositionally biased region" description="Basic and acidic residues" evidence="1">
    <location>
        <begin position="53"/>
        <end position="64"/>
    </location>
</feature>
<dbReference type="EMBL" id="JARAOO010000008">
    <property type="protein sequence ID" value="KAJ7960476.1"/>
    <property type="molecule type" value="Genomic_DNA"/>
</dbReference>
<dbReference type="Proteomes" id="UP001163823">
    <property type="component" value="Chromosome 8"/>
</dbReference>
<gene>
    <name evidence="2" type="ORF">O6P43_020911</name>
</gene>
<feature type="region of interest" description="Disordered" evidence="1">
    <location>
        <begin position="185"/>
        <end position="205"/>
    </location>
</feature>
<sequence>MEPTIQQQEHPDAQEAPSSQTNSVDDGLQDEAKIIDKQDGEEEPELQSMEQKSLGKEELERQAELENPEPSPKRMKQIHDHQCKKKELDLSLELTGHGVHQGESDHLGNCEFGFSLNTDNPPNCTGESAISNDGHEISEFQGRGVDQSEPIDNNQRQELELSLNFNGSGEGEDFDLNLKVHDPSCLSEDGTPGCETQGPNLSLKL</sequence>
<evidence type="ECO:0000313" key="3">
    <source>
        <dbReference type="Proteomes" id="UP001163823"/>
    </source>
</evidence>
<proteinExistence type="predicted"/>
<name>A0AAD7PLR6_QUISA</name>
<accession>A0AAD7PLR6</accession>
<dbReference type="EMBL" id="JARAOO010000008">
    <property type="protein sequence ID" value="KAJ7960475.1"/>
    <property type="molecule type" value="Genomic_DNA"/>
</dbReference>
<organism evidence="2 3">
    <name type="scientific">Quillaja saponaria</name>
    <name type="common">Soap bark tree</name>
    <dbReference type="NCBI Taxonomy" id="32244"/>
    <lineage>
        <taxon>Eukaryota</taxon>
        <taxon>Viridiplantae</taxon>
        <taxon>Streptophyta</taxon>
        <taxon>Embryophyta</taxon>
        <taxon>Tracheophyta</taxon>
        <taxon>Spermatophyta</taxon>
        <taxon>Magnoliopsida</taxon>
        <taxon>eudicotyledons</taxon>
        <taxon>Gunneridae</taxon>
        <taxon>Pentapetalae</taxon>
        <taxon>rosids</taxon>
        <taxon>fabids</taxon>
        <taxon>Fabales</taxon>
        <taxon>Quillajaceae</taxon>
        <taxon>Quillaja</taxon>
    </lineage>
</organism>